<dbReference type="EMBL" id="JAGFBM010000010">
    <property type="protein sequence ID" value="MBO3086552.1"/>
    <property type="molecule type" value="Genomic_DNA"/>
</dbReference>
<dbReference type="InterPro" id="IPR003362">
    <property type="entry name" value="Bact_transf"/>
</dbReference>
<dbReference type="Pfam" id="PF02397">
    <property type="entry name" value="Bac_transf"/>
    <property type="match status" value="1"/>
</dbReference>
<feature type="transmembrane region" description="Helical" evidence="8">
    <location>
        <begin position="151"/>
        <end position="169"/>
    </location>
</feature>
<proteinExistence type="inferred from homology"/>
<evidence type="ECO:0000313" key="11">
    <source>
        <dbReference type="Proteomes" id="UP000678317"/>
    </source>
</evidence>
<feature type="domain" description="Bacterial sugar transferase" evidence="9">
    <location>
        <begin position="316"/>
        <end position="503"/>
    </location>
</feature>
<reference evidence="10 11" key="1">
    <citation type="submission" date="2021-03" db="EMBL/GenBank/DDBJ databases">
        <title>novel species in genus Cellulomonas.</title>
        <authorList>
            <person name="Zhang G."/>
        </authorList>
    </citation>
    <scope>NUCLEOTIDE SEQUENCE [LARGE SCALE GENOMIC DNA]</scope>
    <source>
        <strain evidence="11">zg-ZUI188</strain>
    </source>
</reference>
<sequence length="509" mass="54772">MTLTADRGADWSGESFERRRASTQPRRSWASRQPFERRRTPLNADPSLRALAWRSVGPRYAVATAGLDAFVATGVGAALLAPHYSLALAAALAAGGAAVFVASVALGQGYRRELLGDGPREFQSVLRSSVALAILLMVLGFLLGVDVPRELVLVGVPALAGLACLARHLHRRRLHGIRRDGSAMMSTILVGDEGSARRVIADLARAAHHGYRVDGVCLPDLSAGVAIDGVPVVGGTADVVQVVADRAAEVVIVTGSTLSGDALRRLSWALGRAGAHMVVAPDIVEVSGPRLTVRPTAGLSLLEVEVDSPRRRLVAKSVIDMTLATLGLLAVLPVLLGAALAIRLTSAGPAFFRQTRVGVDGAPFTIWKLRTMYVDADARRDALLAQSEGNGVLFKMRRDPRVTTVGRVLRKYSLDELPQLWNVVRGDMSLVGPRPPLESEVRQYEDEVHRRLRVKPGLTGLWQVSGRSDLDWDESVRLDLRYVDNWSVAMDLMILWKTGRAVLGGSGAY</sequence>
<feature type="transmembrane region" description="Helical" evidence="8">
    <location>
        <begin position="318"/>
        <end position="342"/>
    </location>
</feature>
<evidence type="ECO:0000256" key="8">
    <source>
        <dbReference type="SAM" id="Phobius"/>
    </source>
</evidence>
<dbReference type="PANTHER" id="PTHR30576">
    <property type="entry name" value="COLANIC BIOSYNTHESIS UDP-GLUCOSE LIPID CARRIER TRANSFERASE"/>
    <property type="match status" value="1"/>
</dbReference>
<keyword evidence="3 10" id="KW-0808">Transferase</keyword>
<gene>
    <name evidence="10" type="ORF">J4035_18050</name>
</gene>
<name>A0ABS3SLL9_9CELL</name>
<dbReference type="Gene3D" id="3.40.50.720">
    <property type="entry name" value="NAD(P)-binding Rossmann-like Domain"/>
    <property type="match status" value="1"/>
</dbReference>
<feature type="transmembrane region" description="Helical" evidence="8">
    <location>
        <begin position="60"/>
        <end position="80"/>
    </location>
</feature>
<evidence type="ECO:0000259" key="9">
    <source>
        <dbReference type="Pfam" id="PF02397"/>
    </source>
</evidence>
<evidence type="ECO:0000313" key="10">
    <source>
        <dbReference type="EMBL" id="MBO3086552.1"/>
    </source>
</evidence>
<dbReference type="RefSeq" id="WP_208290524.1">
    <property type="nucleotide sequence ID" value="NZ_CP074404.1"/>
</dbReference>
<comment type="similarity">
    <text evidence="2">Belongs to the bacterial sugar transferase family.</text>
</comment>
<protein>
    <submittedName>
        <fullName evidence="10">Sugar transferase</fullName>
    </submittedName>
</protein>
<evidence type="ECO:0000256" key="4">
    <source>
        <dbReference type="ARBA" id="ARBA00022692"/>
    </source>
</evidence>
<dbReference type="NCBIfam" id="TIGR03025">
    <property type="entry name" value="EPS_sugtrans"/>
    <property type="match status" value="1"/>
</dbReference>
<comment type="caution">
    <text evidence="10">The sequence shown here is derived from an EMBL/GenBank/DDBJ whole genome shotgun (WGS) entry which is preliminary data.</text>
</comment>
<keyword evidence="6 8" id="KW-0472">Membrane</keyword>
<evidence type="ECO:0000256" key="7">
    <source>
        <dbReference type="SAM" id="MobiDB-lite"/>
    </source>
</evidence>
<evidence type="ECO:0000256" key="2">
    <source>
        <dbReference type="ARBA" id="ARBA00006464"/>
    </source>
</evidence>
<evidence type="ECO:0000256" key="6">
    <source>
        <dbReference type="ARBA" id="ARBA00023136"/>
    </source>
</evidence>
<comment type="subcellular location">
    <subcellularLocation>
        <location evidence="1">Membrane</location>
        <topology evidence="1">Multi-pass membrane protein</topology>
    </subcellularLocation>
</comment>
<accession>A0ABS3SLL9</accession>
<feature type="transmembrane region" description="Helical" evidence="8">
    <location>
        <begin position="126"/>
        <end position="145"/>
    </location>
</feature>
<dbReference type="GO" id="GO:0016740">
    <property type="term" value="F:transferase activity"/>
    <property type="evidence" value="ECO:0007669"/>
    <property type="project" value="UniProtKB-KW"/>
</dbReference>
<keyword evidence="11" id="KW-1185">Reference proteome</keyword>
<dbReference type="Proteomes" id="UP000678317">
    <property type="component" value="Unassembled WGS sequence"/>
</dbReference>
<evidence type="ECO:0000256" key="5">
    <source>
        <dbReference type="ARBA" id="ARBA00022989"/>
    </source>
</evidence>
<organism evidence="10 11">
    <name type="scientific">Cellulomonas fengjieae</name>
    <dbReference type="NCBI Taxonomy" id="2819978"/>
    <lineage>
        <taxon>Bacteria</taxon>
        <taxon>Bacillati</taxon>
        <taxon>Actinomycetota</taxon>
        <taxon>Actinomycetes</taxon>
        <taxon>Micrococcales</taxon>
        <taxon>Cellulomonadaceae</taxon>
        <taxon>Cellulomonas</taxon>
    </lineage>
</organism>
<dbReference type="PANTHER" id="PTHR30576:SF10">
    <property type="entry name" value="SLL5057 PROTEIN"/>
    <property type="match status" value="1"/>
</dbReference>
<evidence type="ECO:0000256" key="1">
    <source>
        <dbReference type="ARBA" id="ARBA00004141"/>
    </source>
</evidence>
<dbReference type="InterPro" id="IPR017475">
    <property type="entry name" value="EPS_sugar_tfrase"/>
</dbReference>
<evidence type="ECO:0000256" key="3">
    <source>
        <dbReference type="ARBA" id="ARBA00022679"/>
    </source>
</evidence>
<feature type="region of interest" description="Disordered" evidence="7">
    <location>
        <begin position="1"/>
        <end position="36"/>
    </location>
</feature>
<keyword evidence="4 8" id="KW-0812">Transmembrane</keyword>
<feature type="transmembrane region" description="Helical" evidence="8">
    <location>
        <begin position="86"/>
        <end position="106"/>
    </location>
</feature>
<keyword evidence="5 8" id="KW-1133">Transmembrane helix</keyword>